<dbReference type="AlphaFoldDB" id="A0A6G1PAM7"/>
<gene>
    <name evidence="2" type="ORF">EXN66_Car002760</name>
</gene>
<accession>A0A6G1PAM7</accession>
<keyword evidence="3" id="KW-1185">Reference proteome</keyword>
<keyword evidence="1" id="KW-0175">Coiled coil</keyword>
<name>A0A6G1PAM7_CHAAH</name>
<dbReference type="InterPro" id="IPR050828">
    <property type="entry name" value="C-type_lectin/matrix_domain"/>
</dbReference>
<dbReference type="PANTHER" id="PTHR45710:SF26">
    <property type="entry name" value="RH26557P"/>
    <property type="match status" value="1"/>
</dbReference>
<evidence type="ECO:0000313" key="2">
    <source>
        <dbReference type="EMBL" id="KAF3687088.1"/>
    </source>
</evidence>
<dbReference type="SUPFAM" id="SSF56436">
    <property type="entry name" value="C-type lectin-like"/>
    <property type="match status" value="1"/>
</dbReference>
<evidence type="ECO:0000313" key="3">
    <source>
        <dbReference type="Proteomes" id="UP000503349"/>
    </source>
</evidence>
<evidence type="ECO:0000256" key="1">
    <source>
        <dbReference type="SAM" id="Coils"/>
    </source>
</evidence>
<feature type="coiled-coil region" evidence="1">
    <location>
        <begin position="24"/>
        <end position="51"/>
    </location>
</feature>
<protein>
    <submittedName>
        <fullName evidence="2">C-type lectin domain family 4 member C Blood dendritic cell antigen 2</fullName>
    </submittedName>
</protein>
<organism evidence="2 3">
    <name type="scientific">Channa argus</name>
    <name type="common">Northern snakehead</name>
    <name type="synonym">Ophicephalus argus</name>
    <dbReference type="NCBI Taxonomy" id="215402"/>
    <lineage>
        <taxon>Eukaryota</taxon>
        <taxon>Metazoa</taxon>
        <taxon>Chordata</taxon>
        <taxon>Craniata</taxon>
        <taxon>Vertebrata</taxon>
        <taxon>Euteleostomi</taxon>
        <taxon>Actinopterygii</taxon>
        <taxon>Neopterygii</taxon>
        <taxon>Teleostei</taxon>
        <taxon>Neoteleostei</taxon>
        <taxon>Acanthomorphata</taxon>
        <taxon>Anabantaria</taxon>
        <taxon>Anabantiformes</taxon>
        <taxon>Channoidei</taxon>
        <taxon>Channidae</taxon>
        <taxon>Channa</taxon>
    </lineage>
</organism>
<reference evidence="2 3" key="1">
    <citation type="submission" date="2019-02" db="EMBL/GenBank/DDBJ databases">
        <title>Opniocepnalus argus genome.</title>
        <authorList>
            <person name="Zhou C."/>
            <person name="Xiao S."/>
        </authorList>
    </citation>
    <scope>NUCLEOTIDE SEQUENCE [LARGE SCALE GENOMIC DNA]</scope>
    <source>
        <strain evidence="2">OARG1902GOOAL</strain>
        <tissue evidence="2">Muscle</tissue>
    </source>
</reference>
<dbReference type="InterPro" id="IPR016186">
    <property type="entry name" value="C-type_lectin-like/link_sf"/>
</dbReference>
<dbReference type="InterPro" id="IPR016187">
    <property type="entry name" value="CTDL_fold"/>
</dbReference>
<sequence>MNVFLLAGLIVRGVHYYNSPQRAAAELSTIKDQLTELLQDIKNKVSSLTEERDQLNPGLNETAEELNKCQNKTCPAGWKKFSYSFYFFSTEFGSWTKGRDDCRKRGADLVVITSAEEQGPLVTM</sequence>
<keyword evidence="2" id="KW-0430">Lectin</keyword>
<dbReference type="Gene3D" id="3.10.100.10">
    <property type="entry name" value="Mannose-Binding Protein A, subunit A"/>
    <property type="match status" value="1"/>
</dbReference>
<dbReference type="Proteomes" id="UP000503349">
    <property type="component" value="Chromosome 3"/>
</dbReference>
<reference evidence="3" key="2">
    <citation type="submission" date="2019-02" db="EMBL/GenBank/DDBJ databases">
        <title>Opniocepnalus argus Var Kimnra genome.</title>
        <authorList>
            <person name="Zhou C."/>
            <person name="Xiao S."/>
        </authorList>
    </citation>
    <scope>NUCLEOTIDE SEQUENCE [LARGE SCALE GENOMIC DNA]</scope>
</reference>
<dbReference type="PANTHER" id="PTHR45710">
    <property type="entry name" value="C-TYPE LECTIN DOMAIN-CONTAINING PROTEIN 180"/>
    <property type="match status" value="1"/>
</dbReference>
<dbReference type="EMBL" id="CM015714">
    <property type="protein sequence ID" value="KAF3687088.1"/>
    <property type="molecule type" value="Genomic_DNA"/>
</dbReference>
<proteinExistence type="predicted"/>
<dbReference type="GO" id="GO:0030246">
    <property type="term" value="F:carbohydrate binding"/>
    <property type="evidence" value="ECO:0007669"/>
    <property type="project" value="UniProtKB-KW"/>
</dbReference>